<evidence type="ECO:0000259" key="3">
    <source>
        <dbReference type="Pfam" id="PF00501"/>
    </source>
</evidence>
<dbReference type="AlphaFoldDB" id="A0A9W6KXD2"/>
<keyword evidence="6" id="KW-1185">Reference proteome</keyword>
<dbReference type="EMBL" id="BSFQ01000003">
    <property type="protein sequence ID" value="GLL09797.1"/>
    <property type="molecule type" value="Genomic_DNA"/>
</dbReference>
<dbReference type="GO" id="GO:0031956">
    <property type="term" value="F:medium-chain fatty acid-CoA ligase activity"/>
    <property type="evidence" value="ECO:0007669"/>
    <property type="project" value="TreeGrafter"/>
</dbReference>
<name>A0A9W6KXD2_9PSEU</name>
<comment type="similarity">
    <text evidence="1">Belongs to the ATP-dependent AMP-binding enzyme family.</text>
</comment>
<reference evidence="5" key="1">
    <citation type="journal article" date="2014" name="Int. J. Syst. Evol. Microbiol.">
        <title>Complete genome sequence of Corynebacterium casei LMG S-19264T (=DSM 44701T), isolated from a smear-ripened cheese.</title>
        <authorList>
            <consortium name="US DOE Joint Genome Institute (JGI-PGF)"/>
            <person name="Walter F."/>
            <person name="Albersmeier A."/>
            <person name="Kalinowski J."/>
            <person name="Ruckert C."/>
        </authorList>
    </citation>
    <scope>NUCLEOTIDE SEQUENCE</scope>
    <source>
        <strain evidence="5">VKM Ac-1069</strain>
    </source>
</reference>
<dbReference type="Pfam" id="PF13193">
    <property type="entry name" value="AMP-binding_C"/>
    <property type="match status" value="1"/>
</dbReference>
<protein>
    <submittedName>
        <fullName evidence="5">AMP-binding protein</fullName>
    </submittedName>
</protein>
<dbReference type="InterPro" id="IPR042099">
    <property type="entry name" value="ANL_N_sf"/>
</dbReference>
<evidence type="ECO:0000256" key="1">
    <source>
        <dbReference type="ARBA" id="ARBA00006432"/>
    </source>
</evidence>
<dbReference type="InterPro" id="IPR000873">
    <property type="entry name" value="AMP-dep_synth/lig_dom"/>
</dbReference>
<accession>A0A9W6KXD2</accession>
<reference evidence="5" key="2">
    <citation type="submission" date="2023-01" db="EMBL/GenBank/DDBJ databases">
        <authorList>
            <person name="Sun Q."/>
            <person name="Evtushenko L."/>
        </authorList>
    </citation>
    <scope>NUCLEOTIDE SEQUENCE</scope>
    <source>
        <strain evidence="5">VKM Ac-1069</strain>
    </source>
</reference>
<organism evidence="5 6">
    <name type="scientific">Pseudonocardia halophobica</name>
    <dbReference type="NCBI Taxonomy" id="29401"/>
    <lineage>
        <taxon>Bacteria</taxon>
        <taxon>Bacillati</taxon>
        <taxon>Actinomycetota</taxon>
        <taxon>Actinomycetes</taxon>
        <taxon>Pseudonocardiales</taxon>
        <taxon>Pseudonocardiaceae</taxon>
        <taxon>Pseudonocardia</taxon>
    </lineage>
</organism>
<feature type="domain" description="AMP-dependent synthetase/ligase" evidence="3">
    <location>
        <begin position="37"/>
        <end position="400"/>
    </location>
</feature>
<keyword evidence="2" id="KW-0436">Ligase</keyword>
<proteinExistence type="inferred from homology"/>
<evidence type="ECO:0000313" key="5">
    <source>
        <dbReference type="EMBL" id="GLL09797.1"/>
    </source>
</evidence>
<dbReference type="InterPro" id="IPR025110">
    <property type="entry name" value="AMP-bd_C"/>
</dbReference>
<dbReference type="PANTHER" id="PTHR43201">
    <property type="entry name" value="ACYL-COA SYNTHETASE"/>
    <property type="match status" value="1"/>
</dbReference>
<dbReference type="PROSITE" id="PS00455">
    <property type="entry name" value="AMP_BINDING"/>
    <property type="match status" value="1"/>
</dbReference>
<evidence type="ECO:0000259" key="4">
    <source>
        <dbReference type="Pfam" id="PF13193"/>
    </source>
</evidence>
<dbReference type="InterPro" id="IPR045851">
    <property type="entry name" value="AMP-bd_C_sf"/>
</dbReference>
<evidence type="ECO:0000313" key="6">
    <source>
        <dbReference type="Proteomes" id="UP001143463"/>
    </source>
</evidence>
<dbReference type="PANTHER" id="PTHR43201:SF5">
    <property type="entry name" value="MEDIUM-CHAIN ACYL-COA LIGASE ACSF2, MITOCHONDRIAL"/>
    <property type="match status" value="1"/>
</dbReference>
<sequence length="546" mass="57901">MSSPHAPTSAGPALAELPADTSVPLVDLTVGSLLGLRAEAHPDRIALIGTRHGSGEPRRLTYAELHAEACRVATALSRLAAPGDFVAMWAPNVVEWPLVQYGAALAGVTLVALNPVLRGAELEYCLRHSGATVLLHADLSRDYDMASVAKQMGATVPGLTVVSLGETPRWRADDADPAVLAAAPTDPDRPVMLQYTSGTTGRPKGVLLRHRSLVNVARLTLENVGVEPGAVCVNPLPMFHTAACVIGTLGPLWVGGTEILIEQFAPGPVLEAMRRESATVLFYVPAVLGALLEVQRTSGVPAPRLTTVLGGASNVPPSMIEAAEQVFGASVINLFGQTELAPVLTATRPGDSRADQLQTVGHPLPQVAVKITDPTTGEIVPLGVSGEICARGYQQMIEYLHDPAATAATVDAQGFVHTGDLGAMDERGYIRLTGRLKELIIRKGENIAPAEIESCLVEHEAVLEAAVFGIPDERSGEIVGAAVRVRGERPGDLRAALVAHCRERLSPFKVPERWFVTEEFPLTPTQKVQKFRIVEQATGGRLEELA</sequence>
<comment type="caution">
    <text evidence="5">The sequence shown here is derived from an EMBL/GenBank/DDBJ whole genome shotgun (WGS) entry which is preliminary data.</text>
</comment>
<dbReference type="GO" id="GO:0006631">
    <property type="term" value="P:fatty acid metabolic process"/>
    <property type="evidence" value="ECO:0007669"/>
    <property type="project" value="TreeGrafter"/>
</dbReference>
<evidence type="ECO:0000256" key="2">
    <source>
        <dbReference type="ARBA" id="ARBA00022598"/>
    </source>
</evidence>
<dbReference type="InterPro" id="IPR020845">
    <property type="entry name" value="AMP-binding_CS"/>
</dbReference>
<gene>
    <name evidence="5" type="primary">fadD35</name>
    <name evidence="5" type="ORF">GCM10017577_09370</name>
</gene>
<dbReference type="SUPFAM" id="SSF56801">
    <property type="entry name" value="Acetyl-CoA synthetase-like"/>
    <property type="match status" value="1"/>
</dbReference>
<dbReference type="Proteomes" id="UP001143463">
    <property type="component" value="Unassembled WGS sequence"/>
</dbReference>
<dbReference type="Gene3D" id="3.40.50.12780">
    <property type="entry name" value="N-terminal domain of ligase-like"/>
    <property type="match status" value="1"/>
</dbReference>
<dbReference type="Pfam" id="PF00501">
    <property type="entry name" value="AMP-binding"/>
    <property type="match status" value="1"/>
</dbReference>
<feature type="domain" description="AMP-binding enzyme C-terminal" evidence="4">
    <location>
        <begin position="451"/>
        <end position="527"/>
    </location>
</feature>
<dbReference type="Gene3D" id="3.30.300.30">
    <property type="match status" value="1"/>
</dbReference>